<evidence type="ECO:0000256" key="1">
    <source>
        <dbReference type="SAM" id="MobiDB-lite"/>
    </source>
</evidence>
<keyword evidence="3" id="KW-0255">Endonuclease</keyword>
<sequence>MLLPVLVASAVTVAGVVGGNVVDLRVASTAVEQQAIGVPEPPVTLTAPPPPADPAPVLPGAKLRLRPTPTATPSADPVKAPAPSSGSVVVPRAAPLPPVPTPTPPSAPSTVSITQANLYQGMSASAFAQDLATVASTQPDFITLNEAGHRGDAEIRPAGYASYRATGSPYLAETPVLWRTDRWTQVDTGYRWLTTRKVKWGERAVNWVTLRNASGQVVSVVSAHPAPTLKRTAGLLPVFVDGLADVVRELAASGPVLVGGDFNAGYHGPLWPGAGLAAAGLTSTYDVFGVPDGGTGDHFGHTIDYVFHTAGLTPTAQSTRELSSDHDAVLATFSLAG</sequence>
<name>A0ABW0N6I3_9ACTN</name>
<feature type="compositionally biased region" description="Pro residues" evidence="1">
    <location>
        <begin position="94"/>
        <end position="107"/>
    </location>
</feature>
<gene>
    <name evidence="3" type="ORF">ACFPKY_20640</name>
</gene>
<reference evidence="4" key="1">
    <citation type="journal article" date="2019" name="Int. J. Syst. Evol. Microbiol.">
        <title>The Global Catalogue of Microorganisms (GCM) 10K type strain sequencing project: providing services to taxonomists for standard genome sequencing and annotation.</title>
        <authorList>
            <consortium name="The Broad Institute Genomics Platform"/>
            <consortium name="The Broad Institute Genome Sequencing Center for Infectious Disease"/>
            <person name="Wu L."/>
            <person name="Ma J."/>
        </authorList>
    </citation>
    <scope>NUCLEOTIDE SEQUENCE [LARGE SCALE GENOMIC DNA]</scope>
    <source>
        <strain evidence="4">KACC 13778</strain>
    </source>
</reference>
<keyword evidence="3" id="KW-0378">Hydrolase</keyword>
<dbReference type="InterPro" id="IPR036691">
    <property type="entry name" value="Endo/exonu/phosph_ase_sf"/>
</dbReference>
<feature type="region of interest" description="Disordered" evidence="1">
    <location>
        <begin position="66"/>
        <end position="109"/>
    </location>
</feature>
<proteinExistence type="predicted"/>
<keyword evidence="4" id="KW-1185">Reference proteome</keyword>
<organism evidence="3 4">
    <name type="scientific">Nocardioides caricicola</name>
    <dbReference type="NCBI Taxonomy" id="634770"/>
    <lineage>
        <taxon>Bacteria</taxon>
        <taxon>Bacillati</taxon>
        <taxon>Actinomycetota</taxon>
        <taxon>Actinomycetes</taxon>
        <taxon>Propionibacteriales</taxon>
        <taxon>Nocardioidaceae</taxon>
        <taxon>Nocardioides</taxon>
    </lineage>
</organism>
<dbReference type="SUPFAM" id="SSF56219">
    <property type="entry name" value="DNase I-like"/>
    <property type="match status" value="1"/>
</dbReference>
<evidence type="ECO:0000313" key="3">
    <source>
        <dbReference type="EMBL" id="MFC5495529.1"/>
    </source>
</evidence>
<evidence type="ECO:0000313" key="4">
    <source>
        <dbReference type="Proteomes" id="UP001595956"/>
    </source>
</evidence>
<dbReference type="Proteomes" id="UP001595956">
    <property type="component" value="Unassembled WGS sequence"/>
</dbReference>
<dbReference type="RefSeq" id="WP_345181510.1">
    <property type="nucleotide sequence ID" value="NZ_BAABFQ010000009.1"/>
</dbReference>
<dbReference type="Gene3D" id="3.60.10.10">
    <property type="entry name" value="Endonuclease/exonuclease/phosphatase"/>
    <property type="match status" value="1"/>
</dbReference>
<dbReference type="InterPro" id="IPR005135">
    <property type="entry name" value="Endo/exonuclease/phosphatase"/>
</dbReference>
<evidence type="ECO:0000259" key="2">
    <source>
        <dbReference type="Pfam" id="PF03372"/>
    </source>
</evidence>
<feature type="domain" description="Endonuclease/exonuclease/phosphatase" evidence="2">
    <location>
        <begin position="132"/>
        <end position="326"/>
    </location>
</feature>
<keyword evidence="3" id="KW-0540">Nuclease</keyword>
<protein>
    <submittedName>
        <fullName evidence="3">Endonuclease/exonuclease/phosphatase family protein</fullName>
    </submittedName>
</protein>
<accession>A0ABW0N6I3</accession>
<dbReference type="Pfam" id="PF03372">
    <property type="entry name" value="Exo_endo_phos"/>
    <property type="match status" value="1"/>
</dbReference>
<comment type="caution">
    <text evidence="3">The sequence shown here is derived from an EMBL/GenBank/DDBJ whole genome shotgun (WGS) entry which is preliminary data.</text>
</comment>
<dbReference type="GO" id="GO:0004519">
    <property type="term" value="F:endonuclease activity"/>
    <property type="evidence" value="ECO:0007669"/>
    <property type="project" value="UniProtKB-KW"/>
</dbReference>
<dbReference type="EMBL" id="JBHSMD010000010">
    <property type="protein sequence ID" value="MFC5495529.1"/>
    <property type="molecule type" value="Genomic_DNA"/>
</dbReference>